<accession>A0A7J6VL88</accession>
<gene>
    <name evidence="1" type="ORF">FRX31_025321</name>
</gene>
<dbReference type="PANTHER" id="PTHR34267">
    <property type="entry name" value="OS11G0161033 PROTEIN"/>
    <property type="match status" value="1"/>
</dbReference>
<dbReference type="Proteomes" id="UP000554482">
    <property type="component" value="Unassembled WGS sequence"/>
</dbReference>
<protein>
    <submittedName>
        <fullName evidence="1">Ozone-responsive stress-like protein</fullName>
    </submittedName>
</protein>
<comment type="caution">
    <text evidence="1">The sequence shown here is derived from an EMBL/GenBank/DDBJ whole genome shotgun (WGS) entry which is preliminary data.</text>
</comment>
<dbReference type="AlphaFoldDB" id="A0A7J6VL88"/>
<evidence type="ECO:0000313" key="2">
    <source>
        <dbReference type="Proteomes" id="UP000554482"/>
    </source>
</evidence>
<dbReference type="OrthoDB" id="1840418at2759"/>
<proteinExistence type="predicted"/>
<organism evidence="1 2">
    <name type="scientific">Thalictrum thalictroides</name>
    <name type="common">Rue-anemone</name>
    <name type="synonym">Anemone thalictroides</name>
    <dbReference type="NCBI Taxonomy" id="46969"/>
    <lineage>
        <taxon>Eukaryota</taxon>
        <taxon>Viridiplantae</taxon>
        <taxon>Streptophyta</taxon>
        <taxon>Embryophyta</taxon>
        <taxon>Tracheophyta</taxon>
        <taxon>Spermatophyta</taxon>
        <taxon>Magnoliopsida</taxon>
        <taxon>Ranunculales</taxon>
        <taxon>Ranunculaceae</taxon>
        <taxon>Thalictroideae</taxon>
        <taxon>Thalictrum</taxon>
    </lineage>
</organism>
<evidence type="ECO:0000313" key="1">
    <source>
        <dbReference type="EMBL" id="KAF5185092.1"/>
    </source>
</evidence>
<keyword evidence="2" id="KW-1185">Reference proteome</keyword>
<reference evidence="1 2" key="1">
    <citation type="submission" date="2020-06" db="EMBL/GenBank/DDBJ databases">
        <title>Transcriptomic and genomic resources for Thalictrum thalictroides and T. hernandezii: Facilitating candidate gene discovery in an emerging model plant lineage.</title>
        <authorList>
            <person name="Arias T."/>
            <person name="Riano-Pachon D.M."/>
            <person name="Di Stilio V.S."/>
        </authorList>
    </citation>
    <scope>NUCLEOTIDE SEQUENCE [LARGE SCALE GENOMIC DNA]</scope>
    <source>
        <strain evidence="2">cv. WT478/WT964</strain>
        <tissue evidence="1">Leaves</tissue>
    </source>
</reference>
<dbReference type="Pfam" id="PF06592">
    <property type="entry name" value="DUF1138"/>
    <property type="match status" value="1"/>
</dbReference>
<sequence>MSPESLFADHIRLEGRNVGASTTIHHNSTGESESNCCCSINIYINSNVQGLASCCSSNQTIILCHSSSSPNPRFEIRFYYQSMSGAKIVGALIASGVVAYICDITISDHKIFGGTTPSTITNKEWQEETDKRLQAWPRTAGSPVVMNPISRQNFIVNSRVEE</sequence>
<dbReference type="EMBL" id="JABWDY010031179">
    <property type="protein sequence ID" value="KAF5185092.1"/>
    <property type="molecule type" value="Genomic_DNA"/>
</dbReference>
<dbReference type="PANTHER" id="PTHR34267:SF1">
    <property type="entry name" value="ATOZI1"/>
    <property type="match status" value="1"/>
</dbReference>
<dbReference type="InterPro" id="IPR009515">
    <property type="entry name" value="DUF1138"/>
</dbReference>
<name>A0A7J6VL88_THATH</name>